<feature type="domain" description="Kazal-like" evidence="1">
    <location>
        <begin position="102"/>
        <end position="139"/>
    </location>
</feature>
<dbReference type="CDD" id="cd00104">
    <property type="entry name" value="KAZAL_FS"/>
    <property type="match status" value="1"/>
</dbReference>
<dbReference type="SUPFAM" id="SSF100895">
    <property type="entry name" value="Kazal-type serine protease inhibitors"/>
    <property type="match status" value="2"/>
</dbReference>
<keyword evidence="3" id="KW-1185">Reference proteome</keyword>
<dbReference type="PANTHER" id="PTHR21131:SF0">
    <property type="entry name" value="GEO10195P1-RELATED"/>
    <property type="match status" value="1"/>
</dbReference>
<dbReference type="Pfam" id="PF00050">
    <property type="entry name" value="Kazal_1"/>
    <property type="match status" value="1"/>
</dbReference>
<gene>
    <name evidence="2" type="ORF">NGM99_08730</name>
</gene>
<accession>A0ABT1C4V9</accession>
<evidence type="ECO:0000259" key="1">
    <source>
        <dbReference type="PROSITE" id="PS51465"/>
    </source>
</evidence>
<dbReference type="PROSITE" id="PS51257">
    <property type="entry name" value="PROKAR_LIPOPROTEIN"/>
    <property type="match status" value="1"/>
</dbReference>
<evidence type="ECO:0000313" key="2">
    <source>
        <dbReference type="EMBL" id="MCO6049878.1"/>
    </source>
</evidence>
<dbReference type="Proteomes" id="UP001205906">
    <property type="component" value="Unassembled WGS sequence"/>
</dbReference>
<reference evidence="2 3" key="1">
    <citation type="submission" date="2022-06" db="EMBL/GenBank/DDBJ databases">
        <title>Mesorhizobium sp. strain RP14 Genome sequencing and assembly.</title>
        <authorList>
            <person name="Kim I."/>
        </authorList>
    </citation>
    <scope>NUCLEOTIDE SEQUENCE [LARGE SCALE GENOMIC DNA]</scope>
    <source>
        <strain evidence="3">RP14(2022)</strain>
    </source>
</reference>
<sequence>MHPAKTLASKLGTAGLLFVLSACTVVVDEPGPVIDPGPPPGPRFCTREYAPVCGRRGPDRQTFANGCLADRAGYRIIGDGECRFGPPPRPRPPYGGGGDRFCTREYAPVCGRRGPDVRTFGNECEADSAGYRVIDRGEC</sequence>
<dbReference type="PANTHER" id="PTHR21131">
    <property type="entry name" value="SERINE-TYPE ENDOPEPTIDASE INHIBITOR"/>
    <property type="match status" value="1"/>
</dbReference>
<comment type="caution">
    <text evidence="2">The sequence shown here is derived from an EMBL/GenBank/DDBJ whole genome shotgun (WGS) entry which is preliminary data.</text>
</comment>
<dbReference type="RefSeq" id="WP_252818057.1">
    <property type="nucleotide sequence ID" value="NZ_JAMXQS010000004.1"/>
</dbReference>
<organism evidence="2 3">
    <name type="scientific">Mesorhizobium liriopis</name>
    <dbReference type="NCBI Taxonomy" id="2953882"/>
    <lineage>
        <taxon>Bacteria</taxon>
        <taxon>Pseudomonadati</taxon>
        <taxon>Pseudomonadota</taxon>
        <taxon>Alphaproteobacteria</taxon>
        <taxon>Hyphomicrobiales</taxon>
        <taxon>Phyllobacteriaceae</taxon>
        <taxon>Mesorhizobium</taxon>
    </lineage>
</organism>
<name>A0ABT1C4V9_9HYPH</name>
<dbReference type="Gene3D" id="3.30.60.30">
    <property type="match status" value="2"/>
</dbReference>
<dbReference type="InterPro" id="IPR002350">
    <property type="entry name" value="Kazal_dom"/>
</dbReference>
<dbReference type="EMBL" id="JAMXQS010000004">
    <property type="protein sequence ID" value="MCO6049878.1"/>
    <property type="molecule type" value="Genomic_DNA"/>
</dbReference>
<protein>
    <submittedName>
        <fullName evidence="2">Peptidase</fullName>
    </submittedName>
</protein>
<feature type="domain" description="Kazal-like" evidence="1">
    <location>
        <begin position="35"/>
        <end position="84"/>
    </location>
</feature>
<dbReference type="InterPro" id="IPR036058">
    <property type="entry name" value="Kazal_dom_sf"/>
</dbReference>
<dbReference type="Pfam" id="PF07648">
    <property type="entry name" value="Kazal_2"/>
    <property type="match status" value="1"/>
</dbReference>
<evidence type="ECO:0000313" key="3">
    <source>
        <dbReference type="Proteomes" id="UP001205906"/>
    </source>
</evidence>
<dbReference type="InterPro" id="IPR053265">
    <property type="entry name" value="Serpin"/>
</dbReference>
<dbReference type="PROSITE" id="PS51465">
    <property type="entry name" value="KAZAL_2"/>
    <property type="match status" value="2"/>
</dbReference>
<proteinExistence type="predicted"/>